<evidence type="ECO:0000313" key="2">
    <source>
        <dbReference type="Proteomes" id="UP000034445"/>
    </source>
</evidence>
<evidence type="ECO:0000313" key="1">
    <source>
        <dbReference type="EMBL" id="KKW30210.1"/>
    </source>
</evidence>
<gene>
    <name evidence="1" type="ORF">UY74_C0047G0006</name>
</gene>
<dbReference type="AlphaFoldDB" id="A0A0G1XH38"/>
<accession>A0A0G1XH38</accession>
<proteinExistence type="predicted"/>
<reference evidence="1 2" key="1">
    <citation type="journal article" date="2015" name="Nature">
        <title>rRNA introns, odd ribosomes, and small enigmatic genomes across a large radiation of phyla.</title>
        <authorList>
            <person name="Brown C.T."/>
            <person name="Hug L.A."/>
            <person name="Thomas B.C."/>
            <person name="Sharon I."/>
            <person name="Castelle C.J."/>
            <person name="Singh A."/>
            <person name="Wilkins M.J."/>
            <person name="Williams K.H."/>
            <person name="Banfield J.F."/>
        </authorList>
    </citation>
    <scope>NUCLEOTIDE SEQUENCE [LARGE SCALE GENOMIC DNA]</scope>
</reference>
<dbReference type="Proteomes" id="UP000034445">
    <property type="component" value="Unassembled WGS sequence"/>
</dbReference>
<sequence>MRYDLRVYVRRALAVYILGEKYSYERLIRTLAEQSGVSHEDPTVDPNVLEMETIAIGGHISHTAPLLGLTNHVLVAGRSVVAKAVALGYAPLCQR</sequence>
<name>A0A0G1XH38_9BACT</name>
<protein>
    <submittedName>
        <fullName evidence="1">Uncharacterized protein</fullName>
    </submittedName>
</protein>
<dbReference type="EMBL" id="LCRF01000047">
    <property type="protein sequence ID" value="KKW30210.1"/>
    <property type="molecule type" value="Genomic_DNA"/>
</dbReference>
<comment type="caution">
    <text evidence="1">The sequence shown here is derived from an EMBL/GenBank/DDBJ whole genome shotgun (WGS) entry which is preliminary data.</text>
</comment>
<organism evidence="1 2">
    <name type="scientific">Candidatus Kaiserbacteria bacterium GW2011_GWC2_52_8b</name>
    <dbReference type="NCBI Taxonomy" id="1618676"/>
    <lineage>
        <taxon>Bacteria</taxon>
        <taxon>Candidatus Kaiseribacteriota</taxon>
    </lineage>
</organism>